<evidence type="ECO:0000256" key="3">
    <source>
        <dbReference type="ARBA" id="ARBA00022500"/>
    </source>
</evidence>
<sequence>MRTRLRGSEPLHAGEQRASRVRHSFHPLRSVGMKLFLIFFVSIALLVGSVGLFSFFQARSIIQSQIAHAQEQTLIQVGEKLDLLFANYSELSTQILFNQDIQAAFLEAALQREGNEYEKLQNRVRVENHLKSYVIGNPTLHGIYLLPVNEKEPSFTSGASAEGLKELRQEKWFTEAQGRPGEVLWLSTKAAGISGDSPDAAFGLARAVKNTYTGKTQYVVLVEIYLSGLKEQIGWKTEEGAFAQIVDADGKLVFSEQTEAVSEPPVIRLAAEPDSASGRGRTSDSNGSELLGAYYRSPVTGWTLNGFTPSSVLLQDTITIRNISWAAIAISLGVALLIGWYVIRSIGYPLERLSHLMEEGARGRLGLQMKRRSQDDIGRVAASFNAMMARIGELVGRTEESAQAVLATAGKLTEASRATSQSAEEIALATEEIAHGSTMLAAEAERGNEWTGRTSAQMLHVIDLNVEMYSAATEVEAAGQRGSAYMEELGRKTGLTERRIHALVGKVDALKSGSGAIRHILDLLTQIAKQTNILSLNAAIEAARAGSAGRGFLVVADEIRSLADESARAIEHVRERTEAIEREMSETIEMLSGIRPVFEEQLAAVHGADSLFQEVQQHMGLFMAKLDQATEAVNELDETQRMLTEAMTNVGAVAEESAATTEEVASLSGEQKSVSEQLVSLSQELEAVSKHLMERLAQFQRN</sequence>
<evidence type="ECO:0000259" key="12">
    <source>
        <dbReference type="PROSITE" id="PS50885"/>
    </source>
</evidence>
<keyword evidence="6 10" id="KW-0472">Membrane</keyword>
<dbReference type="InterPro" id="IPR003660">
    <property type="entry name" value="HAMP_dom"/>
</dbReference>
<keyword evidence="3" id="KW-0145">Chemotaxis</keyword>
<keyword evidence="4 10" id="KW-0812">Transmembrane</keyword>
<dbReference type="Pfam" id="PF00672">
    <property type="entry name" value="HAMP"/>
    <property type="match status" value="1"/>
</dbReference>
<organism evidence="13 14">
    <name type="scientific">Paenibacillus melissococcoides</name>
    <dbReference type="NCBI Taxonomy" id="2912268"/>
    <lineage>
        <taxon>Bacteria</taxon>
        <taxon>Bacillati</taxon>
        <taxon>Bacillota</taxon>
        <taxon>Bacilli</taxon>
        <taxon>Bacillales</taxon>
        <taxon>Paenibacillaceae</taxon>
        <taxon>Paenibacillus</taxon>
    </lineage>
</organism>
<dbReference type="InterPro" id="IPR004089">
    <property type="entry name" value="MCPsignal_dom"/>
</dbReference>
<comment type="similarity">
    <text evidence="8">Belongs to the methyl-accepting chemotaxis (MCP) protein family.</text>
</comment>
<evidence type="ECO:0000256" key="8">
    <source>
        <dbReference type="ARBA" id="ARBA00029447"/>
    </source>
</evidence>
<dbReference type="InterPro" id="IPR033479">
    <property type="entry name" value="dCache_1"/>
</dbReference>
<reference evidence="13" key="1">
    <citation type="submission" date="2022-06" db="EMBL/GenBank/DDBJ databases">
        <authorList>
            <person name="Dietemann V."/>
            <person name="Ory F."/>
            <person name="Dainat B."/>
            <person name="Oberhansli S."/>
        </authorList>
    </citation>
    <scope>NUCLEOTIDE SEQUENCE</scope>
    <source>
        <strain evidence="13">Ena-SAMPLE-TAB-26-04-2022-14:26:32:270-5432</strain>
    </source>
</reference>
<dbReference type="Gene3D" id="3.30.450.20">
    <property type="entry name" value="PAS domain"/>
    <property type="match status" value="1"/>
</dbReference>
<evidence type="ECO:0000256" key="6">
    <source>
        <dbReference type="ARBA" id="ARBA00023136"/>
    </source>
</evidence>
<feature type="domain" description="HAMP" evidence="12">
    <location>
        <begin position="344"/>
        <end position="396"/>
    </location>
</feature>
<evidence type="ECO:0000313" key="13">
    <source>
        <dbReference type="EMBL" id="CAH8243479.1"/>
    </source>
</evidence>
<dbReference type="CDD" id="cd06225">
    <property type="entry name" value="HAMP"/>
    <property type="match status" value="1"/>
</dbReference>
<dbReference type="PANTHER" id="PTHR32089">
    <property type="entry name" value="METHYL-ACCEPTING CHEMOTAXIS PROTEIN MCPB"/>
    <property type="match status" value="1"/>
</dbReference>
<dbReference type="PROSITE" id="PS50111">
    <property type="entry name" value="CHEMOTAXIS_TRANSDUC_2"/>
    <property type="match status" value="1"/>
</dbReference>
<gene>
    <name evidence="13" type="ORF">WJ0W_000719</name>
</gene>
<keyword evidence="7 9" id="KW-0807">Transducer</keyword>
<feature type="transmembrane region" description="Helical" evidence="10">
    <location>
        <begin position="323"/>
        <end position="343"/>
    </location>
</feature>
<proteinExistence type="inferred from homology"/>
<evidence type="ECO:0000256" key="7">
    <source>
        <dbReference type="ARBA" id="ARBA00023224"/>
    </source>
</evidence>
<keyword evidence="5 10" id="KW-1133">Transmembrane helix</keyword>
<evidence type="ECO:0000313" key="14">
    <source>
        <dbReference type="Proteomes" id="UP001154322"/>
    </source>
</evidence>
<keyword evidence="2" id="KW-1003">Cell membrane</keyword>
<evidence type="ECO:0000256" key="2">
    <source>
        <dbReference type="ARBA" id="ARBA00022475"/>
    </source>
</evidence>
<dbReference type="Gene3D" id="1.10.287.950">
    <property type="entry name" value="Methyl-accepting chemotaxis protein"/>
    <property type="match status" value="1"/>
</dbReference>
<protein>
    <submittedName>
        <fullName evidence="13">Methyl-accepting chemotaxis protein</fullName>
    </submittedName>
</protein>
<dbReference type="CDD" id="cd18774">
    <property type="entry name" value="PDC2_HK_sensor"/>
    <property type="match status" value="1"/>
</dbReference>
<dbReference type="SUPFAM" id="SSF58104">
    <property type="entry name" value="Methyl-accepting chemotaxis protein (MCP) signaling domain"/>
    <property type="match status" value="1"/>
</dbReference>
<keyword evidence="14" id="KW-1185">Reference proteome</keyword>
<dbReference type="RefSeq" id="WP_249724353.1">
    <property type="nucleotide sequence ID" value="NZ_AP031286.1"/>
</dbReference>
<accession>A0ABM9FWD6</accession>
<feature type="domain" description="Methyl-accepting transducer" evidence="11">
    <location>
        <begin position="415"/>
        <end position="665"/>
    </location>
</feature>
<evidence type="ECO:0000256" key="5">
    <source>
        <dbReference type="ARBA" id="ARBA00022989"/>
    </source>
</evidence>
<comment type="subcellular location">
    <subcellularLocation>
        <location evidence="1">Cell membrane</location>
        <topology evidence="1">Multi-pass membrane protein</topology>
    </subcellularLocation>
</comment>
<dbReference type="EMBL" id="CALYLO010000001">
    <property type="protein sequence ID" value="CAH8243479.1"/>
    <property type="molecule type" value="Genomic_DNA"/>
</dbReference>
<dbReference type="SMART" id="SM00304">
    <property type="entry name" value="HAMP"/>
    <property type="match status" value="1"/>
</dbReference>
<evidence type="ECO:0000259" key="11">
    <source>
        <dbReference type="PROSITE" id="PS50111"/>
    </source>
</evidence>
<dbReference type="PANTHER" id="PTHR32089:SF112">
    <property type="entry name" value="LYSOZYME-LIKE PROTEIN-RELATED"/>
    <property type="match status" value="1"/>
</dbReference>
<evidence type="ECO:0000256" key="1">
    <source>
        <dbReference type="ARBA" id="ARBA00004651"/>
    </source>
</evidence>
<dbReference type="PROSITE" id="PS50885">
    <property type="entry name" value="HAMP"/>
    <property type="match status" value="1"/>
</dbReference>
<evidence type="ECO:0000256" key="4">
    <source>
        <dbReference type="ARBA" id="ARBA00022692"/>
    </source>
</evidence>
<dbReference type="Pfam" id="PF00015">
    <property type="entry name" value="MCPsignal"/>
    <property type="match status" value="1"/>
</dbReference>
<comment type="caution">
    <text evidence="13">The sequence shown here is derived from an EMBL/GenBank/DDBJ whole genome shotgun (WGS) entry which is preliminary data.</text>
</comment>
<dbReference type="Proteomes" id="UP001154322">
    <property type="component" value="Unassembled WGS sequence"/>
</dbReference>
<dbReference type="SMART" id="SM00283">
    <property type="entry name" value="MA"/>
    <property type="match status" value="1"/>
</dbReference>
<evidence type="ECO:0000256" key="10">
    <source>
        <dbReference type="SAM" id="Phobius"/>
    </source>
</evidence>
<feature type="transmembrane region" description="Helical" evidence="10">
    <location>
        <begin position="35"/>
        <end position="56"/>
    </location>
</feature>
<name>A0ABM9FWD6_9BACL</name>
<evidence type="ECO:0000256" key="9">
    <source>
        <dbReference type="PROSITE-ProRule" id="PRU00284"/>
    </source>
</evidence>
<dbReference type="Pfam" id="PF02743">
    <property type="entry name" value="dCache_1"/>
    <property type="match status" value="1"/>
</dbReference>